<evidence type="ECO:0000313" key="4">
    <source>
        <dbReference type="Proteomes" id="UP000276741"/>
    </source>
</evidence>
<dbReference type="GeneID" id="38666269"/>
<sequence>MTSYDSLLSDMMGVQVLLVFTKDGQVESTAYVNLTHPIYVRGTATLVLVSLNYSSTFLAVYHNGSSVQLPRVSPTIEKVISLRLDGRNYTSQEVVVNSTLPSVFNVSLLNHTNYIYVAAETDHGFRFLNDSQYFLSSGRVFVINDPVSTYFVVYSQTPVSVIPVPSQSSALSAAQGYLLYVLVGIVVVLIAAIVYYIRK</sequence>
<proteinExistence type="predicted"/>
<dbReference type="Proteomes" id="UP000276741">
    <property type="component" value="Chromosome"/>
</dbReference>
<protein>
    <submittedName>
        <fullName evidence="2">Uncharacterized protein</fullName>
    </submittedName>
</protein>
<accession>A0A348B2H3</accession>
<keyword evidence="1" id="KW-1133">Transmembrane helix</keyword>
<gene>
    <name evidence="3" type="ORF">GCM10007116_22560</name>
    <name evidence="2" type="ORF">HS1genome_0764</name>
</gene>
<dbReference type="EMBL" id="AP018553">
    <property type="protein sequence ID" value="BBD72375.1"/>
    <property type="molecule type" value="Genomic_DNA"/>
</dbReference>
<evidence type="ECO:0000313" key="2">
    <source>
        <dbReference type="EMBL" id="BBD72375.1"/>
    </source>
</evidence>
<feature type="transmembrane region" description="Helical" evidence="1">
    <location>
        <begin position="177"/>
        <end position="197"/>
    </location>
</feature>
<keyword evidence="4" id="KW-1185">Reference proteome</keyword>
<keyword evidence="1" id="KW-0472">Membrane</keyword>
<reference evidence="3" key="1">
    <citation type="journal article" date="2014" name="Int. J. Syst. Evol. Microbiol.">
        <title>Complete genome sequence of Corynebacterium casei LMG S-19264T (=DSM 44701T), isolated from a smear-ripened cheese.</title>
        <authorList>
            <consortium name="US DOE Joint Genome Institute (JGI-PGF)"/>
            <person name="Walter F."/>
            <person name="Albersmeier A."/>
            <person name="Kalinowski J."/>
            <person name="Ruckert C."/>
        </authorList>
    </citation>
    <scope>NUCLEOTIDE SEQUENCE</scope>
    <source>
        <strain evidence="3">JCM 31740</strain>
    </source>
</reference>
<reference evidence="4" key="2">
    <citation type="submission" date="2018-04" db="EMBL/GenBank/DDBJ databases">
        <title>Complete genome sequence of Sulfodiicoccus acidiphilus strain HS-1.</title>
        <authorList>
            <person name="Sakai H.D."/>
            <person name="Kurosawa N."/>
        </authorList>
    </citation>
    <scope>NUCLEOTIDE SEQUENCE [LARGE SCALE GENOMIC DNA]</scope>
    <source>
        <strain evidence="4">HS-1</strain>
    </source>
</reference>
<name>A0A348B2H3_9CREN</name>
<reference evidence="2" key="3">
    <citation type="journal article" date="2019" name="BMC Res. Notes">
        <title>Complete genome sequence of the Sulfodiicoccus acidiphilus strain HS-1T, the first crenarchaeon that lacks polB3, isolated from an acidic hot spring in Ohwaku-dani, Hakone, Japan.</title>
        <authorList>
            <person name="Sakai H.D."/>
            <person name="Kurosawa N."/>
        </authorList>
    </citation>
    <scope>NUCLEOTIDE SEQUENCE</scope>
    <source>
        <strain evidence="2">HS-1</strain>
    </source>
</reference>
<organism evidence="2 4">
    <name type="scientific">Sulfodiicoccus acidiphilus</name>
    <dbReference type="NCBI Taxonomy" id="1670455"/>
    <lineage>
        <taxon>Archaea</taxon>
        <taxon>Thermoproteota</taxon>
        <taxon>Thermoprotei</taxon>
        <taxon>Sulfolobales</taxon>
        <taxon>Sulfolobaceae</taxon>
        <taxon>Sulfodiicoccus</taxon>
    </lineage>
</organism>
<reference evidence="3" key="4">
    <citation type="submission" date="2020-09" db="EMBL/GenBank/DDBJ databases">
        <authorList>
            <person name="Sun Q."/>
            <person name="Ohkuma M."/>
        </authorList>
    </citation>
    <scope>NUCLEOTIDE SEQUENCE</scope>
    <source>
        <strain evidence="3">JCM 31740</strain>
    </source>
</reference>
<dbReference type="EMBL" id="BMQS01000038">
    <property type="protein sequence ID" value="GGU05719.1"/>
    <property type="molecule type" value="Genomic_DNA"/>
</dbReference>
<evidence type="ECO:0000256" key="1">
    <source>
        <dbReference type="SAM" id="Phobius"/>
    </source>
</evidence>
<dbReference type="Proteomes" id="UP000616143">
    <property type="component" value="Unassembled WGS sequence"/>
</dbReference>
<evidence type="ECO:0000313" key="3">
    <source>
        <dbReference type="EMBL" id="GGU05719.1"/>
    </source>
</evidence>
<dbReference type="AlphaFoldDB" id="A0A348B2H3"/>
<dbReference type="KEGG" id="sacd:HS1genome_0764"/>
<dbReference type="RefSeq" id="WP_126449701.1">
    <property type="nucleotide sequence ID" value="NZ_AP018553.1"/>
</dbReference>
<keyword evidence="1" id="KW-0812">Transmembrane</keyword>